<reference evidence="10" key="3">
    <citation type="submission" date="2020-12" db="UniProtKB">
        <authorList>
            <consortium name="EnsemblPlants"/>
        </authorList>
    </citation>
    <scope>IDENTIFICATION</scope>
</reference>
<dbReference type="STRING" id="3218.A0A2K1IE03"/>
<evidence type="ECO:0000256" key="4">
    <source>
        <dbReference type="ARBA" id="ARBA00022989"/>
    </source>
</evidence>
<dbReference type="PANTHER" id="PTHR23504:SF15">
    <property type="entry name" value="MAJOR FACILITATOR SUPERFAMILY (MFS) PROFILE DOMAIN-CONTAINING PROTEIN"/>
    <property type="match status" value="1"/>
</dbReference>
<feature type="domain" description="Major facilitator superfamily (MFS) profile" evidence="8">
    <location>
        <begin position="51"/>
        <end position="600"/>
    </location>
</feature>
<evidence type="ECO:0000256" key="1">
    <source>
        <dbReference type="ARBA" id="ARBA00004141"/>
    </source>
</evidence>
<evidence type="ECO:0000256" key="5">
    <source>
        <dbReference type="ARBA" id="ARBA00023136"/>
    </source>
</evidence>
<dbReference type="AlphaFoldDB" id="A0A2K1IE03"/>
<evidence type="ECO:0000256" key="7">
    <source>
        <dbReference type="SAM" id="Phobius"/>
    </source>
</evidence>
<feature type="transmembrane region" description="Helical" evidence="7">
    <location>
        <begin position="51"/>
        <end position="77"/>
    </location>
</feature>
<dbReference type="PaxDb" id="3218-PP1S88_88V6.1"/>
<reference evidence="9 11" key="2">
    <citation type="journal article" date="2018" name="Plant J.">
        <title>The Physcomitrella patens chromosome-scale assembly reveals moss genome structure and evolution.</title>
        <authorList>
            <person name="Lang D."/>
            <person name="Ullrich K.K."/>
            <person name="Murat F."/>
            <person name="Fuchs J."/>
            <person name="Jenkins J."/>
            <person name="Haas F.B."/>
            <person name="Piednoel M."/>
            <person name="Gundlach H."/>
            <person name="Van Bel M."/>
            <person name="Meyberg R."/>
            <person name="Vives C."/>
            <person name="Morata J."/>
            <person name="Symeonidi A."/>
            <person name="Hiss M."/>
            <person name="Muchero W."/>
            <person name="Kamisugi Y."/>
            <person name="Saleh O."/>
            <person name="Blanc G."/>
            <person name="Decker E.L."/>
            <person name="van Gessel N."/>
            <person name="Grimwood J."/>
            <person name="Hayes R.D."/>
            <person name="Graham S.W."/>
            <person name="Gunter L.E."/>
            <person name="McDaniel S.F."/>
            <person name="Hoernstein S.N.W."/>
            <person name="Larsson A."/>
            <person name="Li F.W."/>
            <person name="Perroud P.F."/>
            <person name="Phillips J."/>
            <person name="Ranjan P."/>
            <person name="Rokshar D.S."/>
            <person name="Rothfels C.J."/>
            <person name="Schneider L."/>
            <person name="Shu S."/>
            <person name="Stevenson D.W."/>
            <person name="Thummler F."/>
            <person name="Tillich M."/>
            <person name="Villarreal Aguilar J.C."/>
            <person name="Widiez T."/>
            <person name="Wong G.K."/>
            <person name="Wymore A."/>
            <person name="Zhang Y."/>
            <person name="Zimmer A.D."/>
            <person name="Quatrano R.S."/>
            <person name="Mayer K.F.X."/>
            <person name="Goodstein D."/>
            <person name="Casacuberta J.M."/>
            <person name="Vandepoele K."/>
            <person name="Reski R."/>
            <person name="Cuming A.C."/>
            <person name="Tuskan G.A."/>
            <person name="Maumus F."/>
            <person name="Salse J."/>
            <person name="Schmutz J."/>
            <person name="Rensing S.A."/>
        </authorList>
    </citation>
    <scope>NUCLEOTIDE SEQUENCE [LARGE SCALE GENOMIC DNA]</scope>
    <source>
        <strain evidence="10 11">cv. Gransden 2004</strain>
    </source>
</reference>
<dbReference type="InterPro" id="IPR020846">
    <property type="entry name" value="MFS_dom"/>
</dbReference>
<dbReference type="Gramene" id="Pp3c25_6140V3.1">
    <property type="protein sequence ID" value="Pp3c25_6140V3.1"/>
    <property type="gene ID" value="Pp3c25_6140"/>
</dbReference>
<name>A0A2K1IE03_PHYPA</name>
<reference evidence="9 11" key="1">
    <citation type="journal article" date="2008" name="Science">
        <title>The Physcomitrella genome reveals evolutionary insights into the conquest of land by plants.</title>
        <authorList>
            <person name="Rensing S."/>
            <person name="Lang D."/>
            <person name="Zimmer A."/>
            <person name="Terry A."/>
            <person name="Salamov A."/>
            <person name="Shapiro H."/>
            <person name="Nishiyama T."/>
            <person name="Perroud P.-F."/>
            <person name="Lindquist E."/>
            <person name="Kamisugi Y."/>
            <person name="Tanahashi T."/>
            <person name="Sakakibara K."/>
            <person name="Fujita T."/>
            <person name="Oishi K."/>
            <person name="Shin-I T."/>
            <person name="Kuroki Y."/>
            <person name="Toyoda A."/>
            <person name="Suzuki Y."/>
            <person name="Hashimoto A."/>
            <person name="Yamaguchi K."/>
            <person name="Sugano A."/>
            <person name="Kohara Y."/>
            <person name="Fujiyama A."/>
            <person name="Anterola A."/>
            <person name="Aoki S."/>
            <person name="Ashton N."/>
            <person name="Barbazuk W.B."/>
            <person name="Barker E."/>
            <person name="Bennetzen J."/>
            <person name="Bezanilla M."/>
            <person name="Blankenship R."/>
            <person name="Cho S.H."/>
            <person name="Dutcher S."/>
            <person name="Estelle M."/>
            <person name="Fawcett J.A."/>
            <person name="Gundlach H."/>
            <person name="Hanada K."/>
            <person name="Heyl A."/>
            <person name="Hicks K.A."/>
            <person name="Hugh J."/>
            <person name="Lohr M."/>
            <person name="Mayer K."/>
            <person name="Melkozernov A."/>
            <person name="Murata T."/>
            <person name="Nelson D."/>
            <person name="Pils B."/>
            <person name="Prigge M."/>
            <person name="Reiss B."/>
            <person name="Renner T."/>
            <person name="Rombauts S."/>
            <person name="Rushton P."/>
            <person name="Sanderfoot A."/>
            <person name="Schween G."/>
            <person name="Shiu S.-H."/>
            <person name="Stueber K."/>
            <person name="Theodoulou F.L."/>
            <person name="Tu H."/>
            <person name="Van de Peer Y."/>
            <person name="Verrier P.J."/>
            <person name="Waters E."/>
            <person name="Wood A."/>
            <person name="Yang L."/>
            <person name="Cove D."/>
            <person name="Cuming A."/>
            <person name="Hasebe M."/>
            <person name="Lucas S."/>
            <person name="Mishler D.B."/>
            <person name="Reski R."/>
            <person name="Grigoriev I."/>
            <person name="Quatrano R.S."/>
            <person name="Boore J.L."/>
        </authorList>
    </citation>
    <scope>NUCLEOTIDE SEQUENCE [LARGE SCALE GENOMIC DNA]</scope>
    <source>
        <strain evidence="10 11">cv. Gransden 2004</strain>
    </source>
</reference>
<sequence>MSKDTAERVDVEQPLLKENEKEKSLSLIHPNCPGCKHSYLQEPDAKLPLRILANLAALTLVNALPISSLYPFLYFMVKDFHAAKSEKDIGFYAGFLGSAFMVGRFLTSVQWGMASDRYGRKPVMITGVISVIVFHTLFGASTTFWMGLISRFLLGSFNGMLGTVKAYASEVCSERHQAISVSIVGTVWGLGLIIGPAMGGYLSQPAMKYPEWFGPGSLFDRYPYLLPSLAVTAISIPTLWITFYLPETLHKNHHEEVEEDEEAKYDKPAPLAIPINLSRAGSRKYTVCEGIGSPAMISPFGSFAESKFEDAWHQNAEKRRSQNYDRFRNRSSSLRSRVDGEDTHDSDGYKALPGTDTSNDAPVNQVDSKNVEEKEKLKSTPEEKKSDPKKNKSLWSSKPLMGSIAVYCIWSLHDMAYSEIFSLWCVSPRSQGGLGLTTTDVGQVLAISGFTMLVFQILVFSPLVHWMGAVLVSRHGAGLTTILMVCYPLMSLFDGMTLMVLLSLLSIVKNTLGMLTFTGSFILVNNSVSQNQRGAANGLAMSLVSLFKAIGPAGGGSIFAWCQSRQNARILPGNQFVFFALAVVSLMSWISTFEPFLPRTLDRPLLEESDSETE</sequence>
<feature type="transmembrane region" description="Helical" evidence="7">
    <location>
        <begin position="499"/>
        <end position="524"/>
    </location>
</feature>
<keyword evidence="2" id="KW-0813">Transport</keyword>
<dbReference type="Pfam" id="PF07690">
    <property type="entry name" value="MFS_1"/>
    <property type="match status" value="1"/>
</dbReference>
<dbReference type="EnsemblPlants" id="Pp3c25_6140V3.2">
    <property type="protein sequence ID" value="Pp3c25_6140V3.2"/>
    <property type="gene ID" value="Pp3c25_6140"/>
</dbReference>
<dbReference type="PROSITE" id="PS50850">
    <property type="entry name" value="MFS"/>
    <property type="match status" value="1"/>
</dbReference>
<feature type="transmembrane region" description="Helical" evidence="7">
    <location>
        <begin position="118"/>
        <end position="138"/>
    </location>
</feature>
<dbReference type="RefSeq" id="XP_024365467.1">
    <property type="nucleotide sequence ID" value="XM_024509699.2"/>
</dbReference>
<evidence type="ECO:0000256" key="2">
    <source>
        <dbReference type="ARBA" id="ARBA00022448"/>
    </source>
</evidence>
<accession>A0A2K1IE03</accession>
<dbReference type="InterPro" id="IPR011701">
    <property type="entry name" value="MFS"/>
</dbReference>
<keyword evidence="4 7" id="KW-1133">Transmembrane helix</keyword>
<evidence type="ECO:0000256" key="6">
    <source>
        <dbReference type="SAM" id="MobiDB-lite"/>
    </source>
</evidence>
<protein>
    <recommendedName>
        <fullName evidence="8">Major facilitator superfamily (MFS) profile domain-containing protein</fullName>
    </recommendedName>
</protein>
<evidence type="ECO:0000313" key="10">
    <source>
        <dbReference type="EnsemblPlants" id="Pp3c25_6140V3.1"/>
    </source>
</evidence>
<feature type="compositionally biased region" description="Basic and acidic residues" evidence="6">
    <location>
        <begin position="369"/>
        <end position="390"/>
    </location>
</feature>
<dbReference type="SUPFAM" id="SSF103473">
    <property type="entry name" value="MFS general substrate transporter"/>
    <property type="match status" value="1"/>
</dbReference>
<dbReference type="CDD" id="cd17330">
    <property type="entry name" value="MFS_SLC46_TetA_like"/>
    <property type="match status" value="1"/>
</dbReference>
<dbReference type="GO" id="GO:0022857">
    <property type="term" value="F:transmembrane transporter activity"/>
    <property type="evidence" value="ECO:0007669"/>
    <property type="project" value="InterPro"/>
</dbReference>
<proteinExistence type="predicted"/>
<dbReference type="GO" id="GO:0016020">
    <property type="term" value="C:membrane"/>
    <property type="evidence" value="ECO:0007669"/>
    <property type="project" value="UniProtKB-SubCell"/>
</dbReference>
<dbReference type="InterPro" id="IPR036259">
    <property type="entry name" value="MFS_trans_sf"/>
</dbReference>
<dbReference type="Gramene" id="Pp3c25_6140V3.2">
    <property type="protein sequence ID" value="Pp3c25_6140V3.2"/>
    <property type="gene ID" value="Pp3c25_6140"/>
</dbReference>
<evidence type="ECO:0000259" key="8">
    <source>
        <dbReference type="PROSITE" id="PS50850"/>
    </source>
</evidence>
<keyword evidence="5 7" id="KW-0472">Membrane</keyword>
<feature type="compositionally biased region" description="Polar residues" evidence="6">
    <location>
        <begin position="355"/>
        <end position="368"/>
    </location>
</feature>
<feature type="transmembrane region" description="Helical" evidence="7">
    <location>
        <begin position="222"/>
        <end position="245"/>
    </location>
</feature>
<feature type="compositionally biased region" description="Basic and acidic residues" evidence="6">
    <location>
        <begin position="319"/>
        <end position="328"/>
    </location>
</feature>
<evidence type="ECO:0000313" key="11">
    <source>
        <dbReference type="Proteomes" id="UP000006727"/>
    </source>
</evidence>
<feature type="transmembrane region" description="Helical" evidence="7">
    <location>
        <begin position="444"/>
        <end position="464"/>
    </location>
</feature>
<feature type="transmembrane region" description="Helical" evidence="7">
    <location>
        <begin position="89"/>
        <end position="106"/>
    </location>
</feature>
<dbReference type="Gene3D" id="1.20.1250.20">
    <property type="entry name" value="MFS general substrate transporter like domains"/>
    <property type="match status" value="2"/>
</dbReference>
<dbReference type="OMA" id="AWWACGI"/>
<evidence type="ECO:0000313" key="9">
    <source>
        <dbReference type="EMBL" id="PNR27502.1"/>
    </source>
</evidence>
<feature type="transmembrane region" description="Helical" evidence="7">
    <location>
        <begin position="536"/>
        <end position="561"/>
    </location>
</feature>
<dbReference type="EMBL" id="ABEU02000025">
    <property type="protein sequence ID" value="PNR27502.1"/>
    <property type="molecule type" value="Genomic_DNA"/>
</dbReference>
<comment type="subcellular location">
    <subcellularLocation>
        <location evidence="1">Membrane</location>
        <topology evidence="1">Multi-pass membrane protein</topology>
    </subcellularLocation>
</comment>
<dbReference type="EnsemblPlants" id="Pp3c25_6140V3.1">
    <property type="protein sequence ID" value="Pp3c25_6140V3.1"/>
    <property type="gene ID" value="Pp3c25_6140"/>
</dbReference>
<keyword evidence="3 7" id="KW-0812">Transmembrane</keyword>
<dbReference type="OrthoDB" id="10262656at2759"/>
<feature type="transmembrane region" description="Helical" evidence="7">
    <location>
        <begin position="576"/>
        <end position="597"/>
    </location>
</feature>
<feature type="transmembrane region" description="Helical" evidence="7">
    <location>
        <begin position="476"/>
        <end position="493"/>
    </location>
</feature>
<organism evidence="9">
    <name type="scientific">Physcomitrium patens</name>
    <name type="common">Spreading-leaved earth moss</name>
    <name type="synonym">Physcomitrella patens</name>
    <dbReference type="NCBI Taxonomy" id="3218"/>
    <lineage>
        <taxon>Eukaryota</taxon>
        <taxon>Viridiplantae</taxon>
        <taxon>Streptophyta</taxon>
        <taxon>Embryophyta</taxon>
        <taxon>Bryophyta</taxon>
        <taxon>Bryophytina</taxon>
        <taxon>Bryopsida</taxon>
        <taxon>Funariidae</taxon>
        <taxon>Funariales</taxon>
        <taxon>Funariaceae</taxon>
        <taxon>Physcomitrium</taxon>
    </lineage>
</organism>
<feature type="region of interest" description="Disordered" evidence="6">
    <location>
        <begin position="319"/>
        <end position="392"/>
    </location>
</feature>
<keyword evidence="11" id="KW-1185">Reference proteome</keyword>
<dbReference type="PANTHER" id="PTHR23504">
    <property type="entry name" value="MAJOR FACILITATOR SUPERFAMILY DOMAIN-CONTAINING PROTEIN 10"/>
    <property type="match status" value="1"/>
</dbReference>
<feature type="compositionally biased region" description="Basic and acidic residues" evidence="6">
    <location>
        <begin position="336"/>
        <end position="348"/>
    </location>
</feature>
<dbReference type="GeneID" id="112277428"/>
<evidence type="ECO:0000256" key="3">
    <source>
        <dbReference type="ARBA" id="ARBA00022692"/>
    </source>
</evidence>
<gene>
    <name evidence="10" type="primary">LOC112277428</name>
    <name evidence="9" type="ORF">PHYPA_029654</name>
</gene>
<dbReference type="Proteomes" id="UP000006727">
    <property type="component" value="Chromosome 25"/>
</dbReference>
<feature type="transmembrane region" description="Helical" evidence="7">
    <location>
        <begin position="179"/>
        <end position="202"/>
    </location>
</feature>